<dbReference type="SUPFAM" id="SSF53067">
    <property type="entry name" value="Actin-like ATPase domain"/>
    <property type="match status" value="1"/>
</dbReference>
<dbReference type="AlphaFoldDB" id="A0A8H7T8L5"/>
<dbReference type="EMBL" id="JAFJYH010000224">
    <property type="protein sequence ID" value="KAG4415389.1"/>
    <property type="molecule type" value="Genomic_DNA"/>
</dbReference>
<dbReference type="InterPro" id="IPR043129">
    <property type="entry name" value="ATPase_NBD"/>
</dbReference>
<evidence type="ECO:0008006" key="3">
    <source>
        <dbReference type="Google" id="ProtNLM"/>
    </source>
</evidence>
<comment type="caution">
    <text evidence="1">The sequence shown here is derived from an EMBL/GenBank/DDBJ whole genome shotgun (WGS) entry which is preliminary data.</text>
</comment>
<evidence type="ECO:0000313" key="1">
    <source>
        <dbReference type="EMBL" id="KAG4415389.1"/>
    </source>
</evidence>
<sequence length="543" mass="61225">MARQRETLICVDFGMTGSVTCWRDNQLSKTWSPRERKIPTTLAYDSKDTLITWGISAKYPCDSFPGAPTSKQELFCWFQDYLTMICKKTSEEIDECTIDWRSGSIMWNFTVPGCWPKSTVVRDFTRMAEDAVFSCLPSTRTENICISTDLTEGEASAYCFLNENSVAKLHKFAHGDTIISCDVGGATTDIAISTISDAGQLITSPQLNVAPVGVVSVDKKFWYLARKTLRDVVGPVQADLTALQMTRESAYTNTRTTFSGTAQEDRIQIALPPRTMIDDWPLQGSQIHDRMTIVKNHNLSIHRDVFASLFQDLVEHIEAAIDGVISEMEKLDRVPSILGFCGGGSLSPYTMNRLRRRYKDLTFVDHRQLGISPAMATVVGCSVACDRTQLLRFVKETRFGIQTKGEFKWQAAEEFSVTHNYGEIEDNADLAVQVNEPAFSTVPTFQVRFSCRAHVKDGSDDSLRKHLIIAAPRETIPQNDILEVPDSQRWTIEVGLTNCRRRFISRKIKYEIVCRILGRWHVEIEARSEEDGPPIPCIVIEQE</sequence>
<dbReference type="CDD" id="cd10170">
    <property type="entry name" value="ASKHA_NBD_HSP70"/>
    <property type="match status" value="1"/>
</dbReference>
<gene>
    <name evidence="1" type="ORF">IFR04_011485</name>
</gene>
<organism evidence="1 2">
    <name type="scientific">Cadophora malorum</name>
    <dbReference type="NCBI Taxonomy" id="108018"/>
    <lineage>
        <taxon>Eukaryota</taxon>
        <taxon>Fungi</taxon>
        <taxon>Dikarya</taxon>
        <taxon>Ascomycota</taxon>
        <taxon>Pezizomycotina</taxon>
        <taxon>Leotiomycetes</taxon>
        <taxon>Helotiales</taxon>
        <taxon>Ploettnerulaceae</taxon>
        <taxon>Cadophora</taxon>
    </lineage>
</organism>
<accession>A0A8H7T8L5</accession>
<protein>
    <recommendedName>
        <fullName evidence="3">Actin-like ATPase domain-containing protein</fullName>
    </recommendedName>
</protein>
<dbReference type="Proteomes" id="UP000664132">
    <property type="component" value="Unassembled WGS sequence"/>
</dbReference>
<dbReference type="PANTHER" id="PTHR42749:SF1">
    <property type="entry name" value="CELL SHAPE-DETERMINING PROTEIN MREB"/>
    <property type="match status" value="1"/>
</dbReference>
<dbReference type="OrthoDB" id="2394218at2759"/>
<keyword evidence="2" id="KW-1185">Reference proteome</keyword>
<dbReference type="PANTHER" id="PTHR42749">
    <property type="entry name" value="CELL SHAPE-DETERMINING PROTEIN MREB"/>
    <property type="match status" value="1"/>
</dbReference>
<reference evidence="1" key="1">
    <citation type="submission" date="2021-02" db="EMBL/GenBank/DDBJ databases">
        <title>Genome sequence Cadophora malorum strain M34.</title>
        <authorList>
            <person name="Stefanovic E."/>
            <person name="Vu D."/>
            <person name="Scully C."/>
            <person name="Dijksterhuis J."/>
            <person name="Roader J."/>
            <person name="Houbraken J."/>
        </authorList>
    </citation>
    <scope>NUCLEOTIDE SEQUENCE</scope>
    <source>
        <strain evidence="1">M34</strain>
    </source>
</reference>
<proteinExistence type="predicted"/>
<evidence type="ECO:0000313" key="2">
    <source>
        <dbReference type="Proteomes" id="UP000664132"/>
    </source>
</evidence>
<name>A0A8H7T8L5_9HELO</name>